<gene>
    <name evidence="2" type="ORF">ARMSODRAFT_947989</name>
</gene>
<accession>A0A2H3BZG3</accession>
<dbReference type="EMBL" id="KZ293416">
    <property type="protein sequence ID" value="PBK76219.1"/>
    <property type="molecule type" value="Genomic_DNA"/>
</dbReference>
<protein>
    <recommendedName>
        <fullName evidence="4">Secreted protein</fullName>
    </recommendedName>
</protein>
<keyword evidence="3" id="KW-1185">Reference proteome</keyword>
<name>A0A2H3BZG3_9AGAR</name>
<keyword evidence="1" id="KW-0732">Signal</keyword>
<evidence type="ECO:0000313" key="2">
    <source>
        <dbReference type="EMBL" id="PBK76219.1"/>
    </source>
</evidence>
<sequence>MEKQSYMHRHLSCSLVLNLWTASITLLKDVDGDDSWQNGNGTRLPIYFGFPFHRYLRPGHGVTRSKLRTYYTIIPV</sequence>
<dbReference type="AlphaFoldDB" id="A0A2H3BZG3"/>
<evidence type="ECO:0008006" key="4">
    <source>
        <dbReference type="Google" id="ProtNLM"/>
    </source>
</evidence>
<proteinExistence type="predicted"/>
<evidence type="ECO:0000313" key="3">
    <source>
        <dbReference type="Proteomes" id="UP000218334"/>
    </source>
</evidence>
<evidence type="ECO:0000256" key="1">
    <source>
        <dbReference type="SAM" id="SignalP"/>
    </source>
</evidence>
<organism evidence="2 3">
    <name type="scientific">Armillaria solidipes</name>
    <dbReference type="NCBI Taxonomy" id="1076256"/>
    <lineage>
        <taxon>Eukaryota</taxon>
        <taxon>Fungi</taxon>
        <taxon>Dikarya</taxon>
        <taxon>Basidiomycota</taxon>
        <taxon>Agaricomycotina</taxon>
        <taxon>Agaricomycetes</taxon>
        <taxon>Agaricomycetidae</taxon>
        <taxon>Agaricales</taxon>
        <taxon>Marasmiineae</taxon>
        <taxon>Physalacriaceae</taxon>
        <taxon>Armillaria</taxon>
    </lineage>
</organism>
<feature type="chain" id="PRO_5013910697" description="Secreted protein" evidence="1">
    <location>
        <begin position="33"/>
        <end position="76"/>
    </location>
</feature>
<reference evidence="3" key="1">
    <citation type="journal article" date="2017" name="Nat. Ecol. Evol.">
        <title>Genome expansion and lineage-specific genetic innovations in the forest pathogenic fungi Armillaria.</title>
        <authorList>
            <person name="Sipos G."/>
            <person name="Prasanna A.N."/>
            <person name="Walter M.C."/>
            <person name="O'Connor E."/>
            <person name="Balint B."/>
            <person name="Krizsan K."/>
            <person name="Kiss B."/>
            <person name="Hess J."/>
            <person name="Varga T."/>
            <person name="Slot J."/>
            <person name="Riley R."/>
            <person name="Boka B."/>
            <person name="Rigling D."/>
            <person name="Barry K."/>
            <person name="Lee J."/>
            <person name="Mihaltcheva S."/>
            <person name="LaButti K."/>
            <person name="Lipzen A."/>
            <person name="Waldron R."/>
            <person name="Moloney N.M."/>
            <person name="Sperisen C."/>
            <person name="Kredics L."/>
            <person name="Vagvoelgyi C."/>
            <person name="Patrignani A."/>
            <person name="Fitzpatrick D."/>
            <person name="Nagy I."/>
            <person name="Doyle S."/>
            <person name="Anderson J.B."/>
            <person name="Grigoriev I.V."/>
            <person name="Gueldener U."/>
            <person name="Muensterkoetter M."/>
            <person name="Nagy L.G."/>
        </authorList>
    </citation>
    <scope>NUCLEOTIDE SEQUENCE [LARGE SCALE GENOMIC DNA]</scope>
    <source>
        <strain evidence="3">28-4</strain>
    </source>
</reference>
<dbReference type="Proteomes" id="UP000218334">
    <property type="component" value="Unassembled WGS sequence"/>
</dbReference>
<feature type="signal peptide" evidence="1">
    <location>
        <begin position="1"/>
        <end position="32"/>
    </location>
</feature>